<feature type="transmembrane region" description="Helical" evidence="5">
    <location>
        <begin position="151"/>
        <end position="169"/>
    </location>
</feature>
<feature type="transmembrane region" description="Helical" evidence="5">
    <location>
        <begin position="190"/>
        <end position="210"/>
    </location>
</feature>
<feature type="transmembrane region" description="Helical" evidence="5">
    <location>
        <begin position="71"/>
        <end position="96"/>
    </location>
</feature>
<evidence type="ECO:0000313" key="6">
    <source>
        <dbReference type="EMBL" id="KIM20148.1"/>
    </source>
</evidence>
<evidence type="ECO:0000256" key="1">
    <source>
        <dbReference type="ARBA" id="ARBA00004141"/>
    </source>
</evidence>
<comment type="subcellular location">
    <subcellularLocation>
        <location evidence="1">Membrane</location>
        <topology evidence="1">Multi-pass membrane protein</topology>
    </subcellularLocation>
</comment>
<dbReference type="EMBL" id="KN824468">
    <property type="protein sequence ID" value="KIM20148.1"/>
    <property type="molecule type" value="Genomic_DNA"/>
</dbReference>
<evidence type="ECO:0000256" key="5">
    <source>
        <dbReference type="SAM" id="Phobius"/>
    </source>
</evidence>
<proteinExistence type="predicted"/>
<evidence type="ECO:0000256" key="2">
    <source>
        <dbReference type="ARBA" id="ARBA00022692"/>
    </source>
</evidence>
<keyword evidence="2 5" id="KW-0812">Transmembrane</keyword>
<dbReference type="PANTHER" id="PTHR31465">
    <property type="entry name" value="PROTEIN RTA1-RELATED"/>
    <property type="match status" value="1"/>
</dbReference>
<evidence type="ECO:0000256" key="3">
    <source>
        <dbReference type="ARBA" id="ARBA00022989"/>
    </source>
</evidence>
<sequence>MWPLIVATAFEAIGYILRELAIRDRYARTPYIVSQVVIVMSPAFFAANLYMLVGRAIVYVGPGYAILRPSLITPIFVGLDILAIATQGGGSGIIFGGSDVDRMKMGRMVLIGGLFIQLIAFGVFLLLAIYFDWKTTVALRKHVAFLRPLMNAFYISGTLILLRSIYRAIEFITLDLTQHPINSYLYNTEWPYYVLDALPIAVAVFVYNIFFPAKYLPHTKHERLQADSEIPLKNGHSHV</sequence>
<evidence type="ECO:0008006" key="8">
    <source>
        <dbReference type="Google" id="ProtNLM"/>
    </source>
</evidence>
<feature type="transmembrane region" description="Helical" evidence="5">
    <location>
        <begin position="108"/>
        <end position="131"/>
    </location>
</feature>
<keyword evidence="4 5" id="KW-0472">Membrane</keyword>
<evidence type="ECO:0000256" key="4">
    <source>
        <dbReference type="ARBA" id="ARBA00023136"/>
    </source>
</evidence>
<organism evidence="6 7">
    <name type="scientific">Serendipita vermifera MAFF 305830</name>
    <dbReference type="NCBI Taxonomy" id="933852"/>
    <lineage>
        <taxon>Eukaryota</taxon>
        <taxon>Fungi</taxon>
        <taxon>Dikarya</taxon>
        <taxon>Basidiomycota</taxon>
        <taxon>Agaricomycotina</taxon>
        <taxon>Agaricomycetes</taxon>
        <taxon>Sebacinales</taxon>
        <taxon>Serendipitaceae</taxon>
        <taxon>Serendipita</taxon>
    </lineage>
</organism>
<reference evidence="7" key="2">
    <citation type="submission" date="2015-01" db="EMBL/GenBank/DDBJ databases">
        <title>Evolutionary Origins and Diversification of the Mycorrhizal Mutualists.</title>
        <authorList>
            <consortium name="DOE Joint Genome Institute"/>
            <consortium name="Mycorrhizal Genomics Consortium"/>
            <person name="Kohler A."/>
            <person name="Kuo A."/>
            <person name="Nagy L.G."/>
            <person name="Floudas D."/>
            <person name="Copeland A."/>
            <person name="Barry K.W."/>
            <person name="Cichocki N."/>
            <person name="Veneault-Fourrey C."/>
            <person name="LaButti K."/>
            <person name="Lindquist E.A."/>
            <person name="Lipzen A."/>
            <person name="Lundell T."/>
            <person name="Morin E."/>
            <person name="Murat C."/>
            <person name="Riley R."/>
            <person name="Ohm R."/>
            <person name="Sun H."/>
            <person name="Tunlid A."/>
            <person name="Henrissat B."/>
            <person name="Grigoriev I.V."/>
            <person name="Hibbett D.S."/>
            <person name="Martin F."/>
        </authorList>
    </citation>
    <scope>NUCLEOTIDE SEQUENCE [LARGE SCALE GENOMIC DNA]</scope>
    <source>
        <strain evidence="7">MAFF 305830</strain>
    </source>
</reference>
<dbReference type="InterPro" id="IPR007568">
    <property type="entry name" value="RTA1"/>
</dbReference>
<dbReference type="Pfam" id="PF04479">
    <property type="entry name" value="RTA1"/>
    <property type="match status" value="1"/>
</dbReference>
<dbReference type="Proteomes" id="UP000054097">
    <property type="component" value="Unassembled WGS sequence"/>
</dbReference>
<gene>
    <name evidence="6" type="ORF">M408DRAFT_334117</name>
</gene>
<feature type="transmembrane region" description="Helical" evidence="5">
    <location>
        <begin position="31"/>
        <end position="51"/>
    </location>
</feature>
<evidence type="ECO:0000313" key="7">
    <source>
        <dbReference type="Proteomes" id="UP000054097"/>
    </source>
</evidence>
<dbReference type="AlphaFoldDB" id="A0A0C2W0X7"/>
<dbReference type="PANTHER" id="PTHR31465:SF28">
    <property type="entry name" value="DOMAIN PROTEIN, PUTATIVE-RELATED"/>
    <property type="match status" value="1"/>
</dbReference>
<keyword evidence="3 5" id="KW-1133">Transmembrane helix</keyword>
<dbReference type="STRING" id="933852.A0A0C2W0X7"/>
<reference evidence="6 7" key="1">
    <citation type="submission" date="2014-04" db="EMBL/GenBank/DDBJ databases">
        <authorList>
            <consortium name="DOE Joint Genome Institute"/>
            <person name="Kuo A."/>
            <person name="Zuccaro A."/>
            <person name="Kohler A."/>
            <person name="Nagy L.G."/>
            <person name="Floudas D."/>
            <person name="Copeland A."/>
            <person name="Barry K.W."/>
            <person name="Cichocki N."/>
            <person name="Veneault-Fourrey C."/>
            <person name="LaButti K."/>
            <person name="Lindquist E.A."/>
            <person name="Lipzen A."/>
            <person name="Lundell T."/>
            <person name="Morin E."/>
            <person name="Murat C."/>
            <person name="Sun H."/>
            <person name="Tunlid A."/>
            <person name="Henrissat B."/>
            <person name="Grigoriev I.V."/>
            <person name="Hibbett D.S."/>
            <person name="Martin F."/>
            <person name="Nordberg H.P."/>
            <person name="Cantor M.N."/>
            <person name="Hua S.X."/>
        </authorList>
    </citation>
    <scope>NUCLEOTIDE SEQUENCE [LARGE SCALE GENOMIC DNA]</scope>
    <source>
        <strain evidence="6 7">MAFF 305830</strain>
    </source>
</reference>
<dbReference type="OrthoDB" id="3358017at2759"/>
<dbReference type="HOGENOM" id="CLU_033465_3_3_1"/>
<accession>A0A0C2W0X7</accession>
<name>A0A0C2W0X7_SERVB</name>
<dbReference type="GO" id="GO:0016020">
    <property type="term" value="C:membrane"/>
    <property type="evidence" value="ECO:0007669"/>
    <property type="project" value="UniProtKB-SubCell"/>
</dbReference>
<protein>
    <recommendedName>
        <fullName evidence="8">RTA1 like protein</fullName>
    </recommendedName>
</protein>
<keyword evidence="7" id="KW-1185">Reference proteome</keyword>